<dbReference type="KEGG" id="lcre:Pla8534_10110"/>
<evidence type="ECO:0000313" key="3">
    <source>
        <dbReference type="Proteomes" id="UP000317648"/>
    </source>
</evidence>
<reference evidence="2 3" key="1">
    <citation type="submission" date="2019-02" db="EMBL/GenBank/DDBJ databases">
        <title>Deep-cultivation of Planctomycetes and their phenomic and genomic characterization uncovers novel biology.</title>
        <authorList>
            <person name="Wiegand S."/>
            <person name="Jogler M."/>
            <person name="Boedeker C."/>
            <person name="Pinto D."/>
            <person name="Vollmers J."/>
            <person name="Rivas-Marin E."/>
            <person name="Kohn T."/>
            <person name="Peeters S.H."/>
            <person name="Heuer A."/>
            <person name="Rast P."/>
            <person name="Oberbeckmann S."/>
            <person name="Bunk B."/>
            <person name="Jeske O."/>
            <person name="Meyerdierks A."/>
            <person name="Storesund J.E."/>
            <person name="Kallscheuer N."/>
            <person name="Luecker S."/>
            <person name="Lage O.M."/>
            <person name="Pohl T."/>
            <person name="Merkel B.J."/>
            <person name="Hornburger P."/>
            <person name="Mueller R.-W."/>
            <person name="Bruemmer F."/>
            <person name="Labrenz M."/>
            <person name="Spormann A.M."/>
            <person name="Op den Camp H."/>
            <person name="Overmann J."/>
            <person name="Amann R."/>
            <person name="Jetten M.S.M."/>
            <person name="Mascher T."/>
            <person name="Medema M.H."/>
            <person name="Devos D.P."/>
            <person name="Kaster A.-K."/>
            <person name="Ovreas L."/>
            <person name="Rohde M."/>
            <person name="Galperin M.Y."/>
            <person name="Jogler C."/>
        </authorList>
    </citation>
    <scope>NUCLEOTIDE SEQUENCE [LARGE SCALE GENOMIC DNA]</scope>
    <source>
        <strain evidence="2 3">Pla85_3_4</strain>
    </source>
</reference>
<organism evidence="2 3">
    <name type="scientific">Lignipirellula cremea</name>
    <dbReference type="NCBI Taxonomy" id="2528010"/>
    <lineage>
        <taxon>Bacteria</taxon>
        <taxon>Pseudomonadati</taxon>
        <taxon>Planctomycetota</taxon>
        <taxon>Planctomycetia</taxon>
        <taxon>Pirellulales</taxon>
        <taxon>Pirellulaceae</taxon>
        <taxon>Lignipirellula</taxon>
    </lineage>
</organism>
<dbReference type="EMBL" id="CP036433">
    <property type="protein sequence ID" value="QDU93232.1"/>
    <property type="molecule type" value="Genomic_DNA"/>
</dbReference>
<dbReference type="Proteomes" id="UP000317648">
    <property type="component" value="Chromosome"/>
</dbReference>
<evidence type="ECO:0000256" key="1">
    <source>
        <dbReference type="SAM" id="SignalP"/>
    </source>
</evidence>
<name>A0A518DN27_9BACT</name>
<evidence type="ECO:0000313" key="2">
    <source>
        <dbReference type="EMBL" id="QDU93232.1"/>
    </source>
</evidence>
<accession>A0A518DN27</accession>
<sequence precursor="true">MKRFFLDSTLACGFSLLLLGATVASAADHSLQLTVAAGKHDRVNTPVSVPVQLPAGFDSDSSVTLTDANGQELVGQLTAPGLLATRTKAAGWQGELHFVLPKLAAGQTLELKAQISDKPAKGTSFAWTDEPGKHANLTFGDKPVLRYMYERVDNSTPERRGETYKVYHHVFDPQGKQLVTKGPGGKFPHHRGLYYGFNRIAYGDGKKADIWHLHKGESQTHEEFLSQETGPVLGRHLVRIHWNGTEDDLFAVELREMTVYNTPGGMLIEFADRLTSEAGDVRLDGDPQHAGFQFRAAQHVAETSNKETYYLRPDGKDKPGSFRNWPGDKTHANLPWNAMSFVVNGDRYTACYLDRPQNPKESRFSERDYGRFGSYFEFDLTEKQPLELNYRVWLQDGEMTVEEVNALDADFVDPVDVKVSA</sequence>
<dbReference type="InterPro" id="IPR029475">
    <property type="entry name" value="DUF6807"/>
</dbReference>
<gene>
    <name evidence="2" type="ORF">Pla8534_10110</name>
</gene>
<evidence type="ECO:0008006" key="4">
    <source>
        <dbReference type="Google" id="ProtNLM"/>
    </source>
</evidence>
<keyword evidence="3" id="KW-1185">Reference proteome</keyword>
<feature type="signal peptide" evidence="1">
    <location>
        <begin position="1"/>
        <end position="26"/>
    </location>
</feature>
<proteinExistence type="predicted"/>
<dbReference type="Pfam" id="PF14100">
    <property type="entry name" value="DUF6807"/>
    <property type="match status" value="1"/>
</dbReference>
<feature type="chain" id="PRO_5021943328" description="Methane oxygenase PmoA" evidence="1">
    <location>
        <begin position="27"/>
        <end position="421"/>
    </location>
</feature>
<dbReference type="OrthoDB" id="253611at2"/>
<dbReference type="RefSeq" id="WP_145049858.1">
    <property type="nucleotide sequence ID" value="NZ_CP036433.1"/>
</dbReference>
<keyword evidence="1" id="KW-0732">Signal</keyword>
<dbReference type="AlphaFoldDB" id="A0A518DN27"/>
<protein>
    <recommendedName>
        <fullName evidence="4">Methane oxygenase PmoA</fullName>
    </recommendedName>
</protein>